<dbReference type="Gramene" id="AET2Gv20725300.6">
    <property type="protein sequence ID" value="AET2Gv20725300.6"/>
    <property type="gene ID" value="AET2Gv20725300"/>
</dbReference>
<dbReference type="EnsemblPlants" id="AET2Gv20725300.7">
    <property type="protein sequence ID" value="AET2Gv20725300.7"/>
    <property type="gene ID" value="AET2Gv20725300"/>
</dbReference>
<dbReference type="AlphaFoldDB" id="A0A453C3T6"/>
<dbReference type="EnsemblPlants" id="AET2Gv20725300.6">
    <property type="protein sequence ID" value="AET2Gv20725300.6"/>
    <property type="gene ID" value="AET2Gv20725300"/>
</dbReference>
<reference evidence="2" key="5">
    <citation type="journal article" date="2021" name="G3 (Bethesda)">
        <title>Aegilops tauschii genome assembly Aet v5.0 features greater sequence contiguity and improved annotation.</title>
        <authorList>
            <person name="Wang L."/>
            <person name="Zhu T."/>
            <person name="Rodriguez J.C."/>
            <person name="Deal K.R."/>
            <person name="Dubcovsky J."/>
            <person name="McGuire P.E."/>
            <person name="Lux T."/>
            <person name="Spannagl M."/>
            <person name="Mayer K.F.X."/>
            <person name="Baldrich P."/>
            <person name="Meyers B.C."/>
            <person name="Huo N."/>
            <person name="Gu Y.Q."/>
            <person name="Zhou H."/>
            <person name="Devos K.M."/>
            <person name="Bennetzen J.L."/>
            <person name="Unver T."/>
            <person name="Budak H."/>
            <person name="Gulick P.J."/>
            <person name="Galiba G."/>
            <person name="Kalapos B."/>
            <person name="Nelson D.R."/>
            <person name="Li P."/>
            <person name="You F.M."/>
            <person name="Luo M.C."/>
            <person name="Dvorak J."/>
        </authorList>
    </citation>
    <scope>NUCLEOTIDE SEQUENCE [LARGE SCALE GENOMIC DNA]</scope>
    <source>
        <strain evidence="2">cv. AL8/78</strain>
    </source>
</reference>
<accession>A0A453C3T6</accession>
<dbReference type="Gramene" id="AET2Gv20725300.5">
    <property type="protein sequence ID" value="AET2Gv20725300.5"/>
    <property type="gene ID" value="AET2Gv20725300"/>
</dbReference>
<dbReference type="EnsemblPlants" id="AET2Gv20725300.2">
    <property type="protein sequence ID" value="AET2Gv20725300.2"/>
    <property type="gene ID" value="AET2Gv20725300"/>
</dbReference>
<dbReference type="EnsemblPlants" id="AET2Gv20725300.5">
    <property type="protein sequence ID" value="AET2Gv20725300.5"/>
    <property type="gene ID" value="AET2Gv20725300"/>
</dbReference>
<name>A0A453C3T6_AEGTS</name>
<protein>
    <submittedName>
        <fullName evidence="2">Uncharacterized protein</fullName>
    </submittedName>
</protein>
<dbReference type="EnsemblPlants" id="AET2Gv20725300.11">
    <property type="protein sequence ID" value="AET2Gv20725300.11"/>
    <property type="gene ID" value="AET2Gv20725300"/>
</dbReference>
<proteinExistence type="predicted"/>
<reference evidence="3" key="1">
    <citation type="journal article" date="2014" name="Science">
        <title>Ancient hybridizations among the ancestral genomes of bread wheat.</title>
        <authorList>
            <consortium name="International Wheat Genome Sequencing Consortium,"/>
            <person name="Marcussen T."/>
            <person name="Sandve S.R."/>
            <person name="Heier L."/>
            <person name="Spannagl M."/>
            <person name="Pfeifer M."/>
            <person name="Jakobsen K.S."/>
            <person name="Wulff B.B."/>
            <person name="Steuernagel B."/>
            <person name="Mayer K.F."/>
            <person name="Olsen O.A."/>
        </authorList>
    </citation>
    <scope>NUCLEOTIDE SEQUENCE [LARGE SCALE GENOMIC DNA]</scope>
    <source>
        <strain evidence="3">cv. AL8/78</strain>
    </source>
</reference>
<evidence type="ECO:0000313" key="3">
    <source>
        <dbReference type="Proteomes" id="UP000015105"/>
    </source>
</evidence>
<evidence type="ECO:0000313" key="2">
    <source>
        <dbReference type="EnsemblPlants" id="AET2Gv20725300.7"/>
    </source>
</evidence>
<feature type="region of interest" description="Disordered" evidence="1">
    <location>
        <begin position="1"/>
        <end position="23"/>
    </location>
</feature>
<dbReference type="Gramene" id="AET2Gv20725300.8">
    <property type="protein sequence ID" value="AET2Gv20725300.8"/>
    <property type="gene ID" value="AET2Gv20725300"/>
</dbReference>
<keyword evidence="3" id="KW-1185">Reference proteome</keyword>
<dbReference type="EnsemblPlants" id="AET2Gv20725300.8">
    <property type="protein sequence ID" value="AET2Gv20725300.8"/>
    <property type="gene ID" value="AET2Gv20725300"/>
</dbReference>
<reference evidence="2" key="4">
    <citation type="submission" date="2019-03" db="UniProtKB">
        <authorList>
            <consortium name="EnsemblPlants"/>
        </authorList>
    </citation>
    <scope>IDENTIFICATION</scope>
</reference>
<evidence type="ECO:0000256" key="1">
    <source>
        <dbReference type="SAM" id="MobiDB-lite"/>
    </source>
</evidence>
<dbReference type="Gramene" id="AET2Gv20725300.7">
    <property type="protein sequence ID" value="AET2Gv20725300.7"/>
    <property type="gene ID" value="AET2Gv20725300"/>
</dbReference>
<dbReference type="Gramene" id="AET2Gv20725300.2">
    <property type="protein sequence ID" value="AET2Gv20725300.2"/>
    <property type="gene ID" value="AET2Gv20725300"/>
</dbReference>
<dbReference type="EnsemblPlants" id="AET2Gv20725300.3">
    <property type="protein sequence ID" value="AET2Gv20725300.3"/>
    <property type="gene ID" value="AET2Gv20725300"/>
</dbReference>
<dbReference type="Gramene" id="AET2Gv20725300.3">
    <property type="protein sequence ID" value="AET2Gv20725300.3"/>
    <property type="gene ID" value="AET2Gv20725300"/>
</dbReference>
<sequence>MHKDRARSQRDGSVDLPPGAYMGGAASSRRVHLAAQRLIPSGRPDPLAILQVQPNHDTADVKRASLLWPSSCRWVLRAADA</sequence>
<dbReference type="Proteomes" id="UP000015105">
    <property type="component" value="Chromosome 2D"/>
</dbReference>
<reference evidence="3" key="2">
    <citation type="journal article" date="2017" name="Nat. Plants">
        <title>The Aegilops tauschii genome reveals multiple impacts of transposons.</title>
        <authorList>
            <person name="Zhao G."/>
            <person name="Zou C."/>
            <person name="Li K."/>
            <person name="Wang K."/>
            <person name="Li T."/>
            <person name="Gao L."/>
            <person name="Zhang X."/>
            <person name="Wang H."/>
            <person name="Yang Z."/>
            <person name="Liu X."/>
            <person name="Jiang W."/>
            <person name="Mao L."/>
            <person name="Kong X."/>
            <person name="Jiao Y."/>
            <person name="Jia J."/>
        </authorList>
    </citation>
    <scope>NUCLEOTIDE SEQUENCE [LARGE SCALE GENOMIC DNA]</scope>
    <source>
        <strain evidence="3">cv. AL8/78</strain>
    </source>
</reference>
<reference evidence="2" key="3">
    <citation type="journal article" date="2017" name="Nature">
        <title>Genome sequence of the progenitor of the wheat D genome Aegilops tauschii.</title>
        <authorList>
            <person name="Luo M.C."/>
            <person name="Gu Y.Q."/>
            <person name="Puiu D."/>
            <person name="Wang H."/>
            <person name="Twardziok S.O."/>
            <person name="Deal K.R."/>
            <person name="Huo N."/>
            <person name="Zhu T."/>
            <person name="Wang L."/>
            <person name="Wang Y."/>
            <person name="McGuire P.E."/>
            <person name="Liu S."/>
            <person name="Long H."/>
            <person name="Ramasamy R.K."/>
            <person name="Rodriguez J.C."/>
            <person name="Van S.L."/>
            <person name="Yuan L."/>
            <person name="Wang Z."/>
            <person name="Xia Z."/>
            <person name="Xiao L."/>
            <person name="Anderson O.D."/>
            <person name="Ouyang S."/>
            <person name="Liang Y."/>
            <person name="Zimin A.V."/>
            <person name="Pertea G."/>
            <person name="Qi P."/>
            <person name="Bennetzen J.L."/>
            <person name="Dai X."/>
            <person name="Dawson M.W."/>
            <person name="Muller H.G."/>
            <person name="Kugler K."/>
            <person name="Rivarola-Duarte L."/>
            <person name="Spannagl M."/>
            <person name="Mayer K.F.X."/>
            <person name="Lu F.H."/>
            <person name="Bevan M.W."/>
            <person name="Leroy P."/>
            <person name="Li P."/>
            <person name="You F.M."/>
            <person name="Sun Q."/>
            <person name="Liu Z."/>
            <person name="Lyons E."/>
            <person name="Wicker T."/>
            <person name="Salzberg S.L."/>
            <person name="Devos K.M."/>
            <person name="Dvorak J."/>
        </authorList>
    </citation>
    <scope>NUCLEOTIDE SEQUENCE [LARGE SCALE GENOMIC DNA]</scope>
    <source>
        <strain evidence="2">cv. AL8/78</strain>
    </source>
</reference>
<dbReference type="Gramene" id="AET2Gv20725300.11">
    <property type="protein sequence ID" value="AET2Gv20725300.11"/>
    <property type="gene ID" value="AET2Gv20725300"/>
</dbReference>
<organism evidence="2 3">
    <name type="scientific">Aegilops tauschii subsp. strangulata</name>
    <name type="common">Goatgrass</name>
    <dbReference type="NCBI Taxonomy" id="200361"/>
    <lineage>
        <taxon>Eukaryota</taxon>
        <taxon>Viridiplantae</taxon>
        <taxon>Streptophyta</taxon>
        <taxon>Embryophyta</taxon>
        <taxon>Tracheophyta</taxon>
        <taxon>Spermatophyta</taxon>
        <taxon>Magnoliopsida</taxon>
        <taxon>Liliopsida</taxon>
        <taxon>Poales</taxon>
        <taxon>Poaceae</taxon>
        <taxon>BOP clade</taxon>
        <taxon>Pooideae</taxon>
        <taxon>Triticodae</taxon>
        <taxon>Triticeae</taxon>
        <taxon>Triticinae</taxon>
        <taxon>Aegilops</taxon>
    </lineage>
</organism>
<feature type="compositionally biased region" description="Basic and acidic residues" evidence="1">
    <location>
        <begin position="1"/>
        <end position="13"/>
    </location>
</feature>